<feature type="transmembrane region" description="Helical" evidence="9">
    <location>
        <begin position="33"/>
        <end position="58"/>
    </location>
</feature>
<protein>
    <recommendedName>
        <fullName evidence="9">Sulfate transport system permease protein CysT</fullName>
    </recommendedName>
</protein>
<dbReference type="SUPFAM" id="SSF161098">
    <property type="entry name" value="MetI-like"/>
    <property type="match status" value="1"/>
</dbReference>
<dbReference type="AlphaFoldDB" id="A0A7Z7NM66"/>
<keyword evidence="3 9" id="KW-0813">Transport</keyword>
<feature type="transmembrane region" description="Helical" evidence="9">
    <location>
        <begin position="90"/>
        <end position="112"/>
    </location>
</feature>
<dbReference type="EMBL" id="OGUU01000011">
    <property type="protein sequence ID" value="SPC15647.1"/>
    <property type="molecule type" value="Genomic_DNA"/>
</dbReference>
<feature type="domain" description="ABC transmembrane type-1" evidence="11">
    <location>
        <begin position="86"/>
        <end position="289"/>
    </location>
</feature>
<dbReference type="InterPro" id="IPR005667">
    <property type="entry name" value="Sulph_transpt2"/>
</dbReference>
<evidence type="ECO:0000256" key="1">
    <source>
        <dbReference type="ARBA" id="ARBA00004651"/>
    </source>
</evidence>
<feature type="transmembrane region" description="Helical" evidence="9">
    <location>
        <begin position="158"/>
        <end position="182"/>
    </location>
</feature>
<dbReference type="Proteomes" id="UP000257139">
    <property type="component" value="Chromosome CBM2594_a"/>
</dbReference>
<comment type="subunit">
    <text evidence="2">The complex is composed of two ATP-binding proteins (CysA), two transmembrane proteins (CysT and CysW) and a solute-binding protein (CysP).</text>
</comment>
<dbReference type="NCBIfam" id="TIGR02139">
    <property type="entry name" value="permease_CysT"/>
    <property type="match status" value="1"/>
</dbReference>
<evidence type="ECO:0000313" key="12">
    <source>
        <dbReference type="EMBL" id="SPC15647.1"/>
    </source>
</evidence>
<dbReference type="GO" id="GO:0015419">
    <property type="term" value="F:ABC-type sulfate transporter activity"/>
    <property type="evidence" value="ECO:0007669"/>
    <property type="project" value="UniProtKB-UniRule"/>
</dbReference>
<evidence type="ECO:0000256" key="2">
    <source>
        <dbReference type="ARBA" id="ARBA00011779"/>
    </source>
</evidence>
<feature type="transmembrane region" description="Helical" evidence="9">
    <location>
        <begin position="214"/>
        <end position="232"/>
    </location>
</feature>
<evidence type="ECO:0000256" key="4">
    <source>
        <dbReference type="ARBA" id="ARBA00022692"/>
    </source>
</evidence>
<accession>A0A7Z7NM66</accession>
<dbReference type="GO" id="GO:0005886">
    <property type="term" value="C:plasma membrane"/>
    <property type="evidence" value="ECO:0007669"/>
    <property type="project" value="UniProtKB-SubCell"/>
</dbReference>
<gene>
    <name evidence="12" type="primary">cysT</name>
    <name evidence="12" type="ORF">CBM2594_A70212</name>
</gene>
<evidence type="ECO:0000256" key="10">
    <source>
        <dbReference type="SAM" id="MobiDB-lite"/>
    </source>
</evidence>
<evidence type="ECO:0000256" key="7">
    <source>
        <dbReference type="ARBA" id="ARBA00023136"/>
    </source>
</evidence>
<dbReference type="NCBIfam" id="TIGR00969">
    <property type="entry name" value="3a0106s02"/>
    <property type="match status" value="1"/>
</dbReference>
<reference evidence="12 13" key="1">
    <citation type="submission" date="2018-01" db="EMBL/GenBank/DDBJ databases">
        <authorList>
            <person name="Clerissi C."/>
        </authorList>
    </citation>
    <scope>NUCLEOTIDE SEQUENCE [LARGE SCALE GENOMIC DNA]</scope>
    <source>
        <strain evidence="12">Cupriavidus taiwanensis STM 6021</strain>
    </source>
</reference>
<evidence type="ECO:0000256" key="6">
    <source>
        <dbReference type="ARBA" id="ARBA00023032"/>
    </source>
</evidence>
<dbReference type="CDD" id="cd06261">
    <property type="entry name" value="TM_PBP2"/>
    <property type="match status" value="1"/>
</dbReference>
<keyword evidence="4 9" id="KW-0812">Transmembrane</keyword>
<name>A0A7Z7NM66_9BURK</name>
<dbReference type="InterPro" id="IPR035906">
    <property type="entry name" value="MetI-like_sf"/>
</dbReference>
<evidence type="ECO:0000256" key="3">
    <source>
        <dbReference type="ARBA" id="ARBA00022448"/>
    </source>
</evidence>
<dbReference type="PROSITE" id="PS50928">
    <property type="entry name" value="ABC_TM1"/>
    <property type="match status" value="1"/>
</dbReference>
<feature type="region of interest" description="Disordered" evidence="10">
    <location>
        <begin position="1"/>
        <end position="29"/>
    </location>
</feature>
<dbReference type="PANTHER" id="PTHR30406">
    <property type="entry name" value="SULFATE TRANSPORT SYSTEM PERMEASE PROTEIN"/>
    <property type="match status" value="1"/>
</dbReference>
<dbReference type="Pfam" id="PF00528">
    <property type="entry name" value="BPD_transp_1"/>
    <property type="match status" value="1"/>
</dbReference>
<dbReference type="RefSeq" id="WP_025584478.1">
    <property type="nucleotide sequence ID" value="NZ_LT976871.1"/>
</dbReference>
<evidence type="ECO:0000256" key="8">
    <source>
        <dbReference type="ARBA" id="ARBA00025323"/>
    </source>
</evidence>
<sequence length="318" mass="33923">MPPSISLADTPPPAAPRASDSARAPRNPSRQRFTVLPGFGLSLGFTLFYLTLIVLVPLSATFLKTFTMTWDAFSTSITAPRVLASLQLSFGASLIAAIVNTVFGLIVAWVLVRYRFVGKRLIDALVDLPFALPTAVAGIALTALFAGNGWIGRYLEPLGIKVAFTPLGVVVALTFIGLPFVVRTVQPVLEDVEQELEEAAASLGANRLQTFRRVILPAILPALLTGFALSFARATGEYGSVVFISGNMPMVSEIAPLMIYSKLEQYDYAGATAVAVVMLVISFALLLLINLLQAWTRRHQSGARAALAAEAPATGKGF</sequence>
<evidence type="ECO:0000256" key="5">
    <source>
        <dbReference type="ARBA" id="ARBA00022989"/>
    </source>
</evidence>
<feature type="compositionally biased region" description="Low complexity" evidence="10">
    <location>
        <begin position="16"/>
        <end position="29"/>
    </location>
</feature>
<dbReference type="FunFam" id="1.10.3720.10:FF:000004">
    <property type="entry name" value="Sulfate transport system permease protein CysT"/>
    <property type="match status" value="1"/>
</dbReference>
<comment type="caution">
    <text evidence="9">Lacks conserved residue(s) required for the propagation of feature annotation.</text>
</comment>
<keyword evidence="7 9" id="KW-0472">Membrane</keyword>
<comment type="caution">
    <text evidence="12">The sequence shown here is derived from an EMBL/GenBank/DDBJ whole genome shotgun (WGS) entry which is preliminary data.</text>
</comment>
<feature type="transmembrane region" description="Helical" evidence="9">
    <location>
        <begin position="268"/>
        <end position="292"/>
    </location>
</feature>
<comment type="subcellular location">
    <subcellularLocation>
        <location evidence="1">Cell membrane</location>
        <topology evidence="1">Multi-pass membrane protein</topology>
    </subcellularLocation>
</comment>
<proteinExistence type="inferred from homology"/>
<evidence type="ECO:0000313" key="13">
    <source>
        <dbReference type="Proteomes" id="UP000257139"/>
    </source>
</evidence>
<evidence type="ECO:0000256" key="9">
    <source>
        <dbReference type="RuleBase" id="RU366001"/>
    </source>
</evidence>
<dbReference type="InterPro" id="IPR000515">
    <property type="entry name" value="MetI-like"/>
</dbReference>
<dbReference type="PANTHER" id="PTHR30406:SF8">
    <property type="entry name" value="SULFATE TRANSPORT SYSTEM PERMEASE PROTEIN CYST"/>
    <property type="match status" value="1"/>
</dbReference>
<evidence type="ECO:0000259" key="11">
    <source>
        <dbReference type="PROSITE" id="PS50928"/>
    </source>
</evidence>
<comment type="similarity">
    <text evidence="9">Belongs to the binding-protein-dependent transport system permease family. CysTW subfamily.</text>
</comment>
<comment type="function">
    <text evidence="9">Part of the ABC transporter complex (TC 3.A.1.6.1) involved in sulfate/thiosulfate import.</text>
</comment>
<organism evidence="12 13">
    <name type="scientific">Cupriavidus taiwanensis</name>
    <dbReference type="NCBI Taxonomy" id="164546"/>
    <lineage>
        <taxon>Bacteria</taxon>
        <taxon>Pseudomonadati</taxon>
        <taxon>Pseudomonadota</taxon>
        <taxon>Betaproteobacteria</taxon>
        <taxon>Burkholderiales</taxon>
        <taxon>Burkholderiaceae</taxon>
        <taxon>Cupriavidus</taxon>
    </lineage>
</organism>
<keyword evidence="5 9" id="KW-1133">Transmembrane helix</keyword>
<dbReference type="InterPro" id="IPR011865">
    <property type="entry name" value="CysT_permease"/>
</dbReference>
<dbReference type="Gene3D" id="1.10.3720.10">
    <property type="entry name" value="MetI-like"/>
    <property type="match status" value="1"/>
</dbReference>
<keyword evidence="6 9" id="KW-0764">Sulfate transport</keyword>
<feature type="transmembrane region" description="Helical" evidence="9">
    <location>
        <begin position="124"/>
        <end position="146"/>
    </location>
</feature>
<comment type="function">
    <text evidence="8">Part of the ABC transporter complex CysAWTP (TC 3.A.1.6.1) involved in sulfate/thiosulfate import. Probably responsible for the translocation of the substrate across the membrane.</text>
</comment>